<reference evidence="2" key="2">
    <citation type="submission" date="2020-08" db="EMBL/GenBank/DDBJ databases">
        <authorList>
            <person name="Chen M."/>
            <person name="Teng W."/>
            <person name="Zhao L."/>
            <person name="Hu C."/>
            <person name="Zhou Y."/>
            <person name="Han B."/>
            <person name="Song L."/>
            <person name="Shu W."/>
        </authorList>
    </citation>
    <scope>NUCLEOTIDE SEQUENCE</scope>
    <source>
        <strain evidence="2">FACHB-1375</strain>
    </source>
</reference>
<evidence type="ECO:0000256" key="1">
    <source>
        <dbReference type="SAM" id="MobiDB-lite"/>
    </source>
</evidence>
<evidence type="ECO:0000313" key="3">
    <source>
        <dbReference type="Proteomes" id="UP000641646"/>
    </source>
</evidence>
<evidence type="ECO:0000313" key="2">
    <source>
        <dbReference type="EMBL" id="MBD2184707.1"/>
    </source>
</evidence>
<dbReference type="EMBL" id="JACJPW010000092">
    <property type="protein sequence ID" value="MBD2184707.1"/>
    <property type="molecule type" value="Genomic_DNA"/>
</dbReference>
<name>A0A926VL06_9CYAN</name>
<organism evidence="2 3">
    <name type="scientific">Aerosakkonema funiforme FACHB-1375</name>
    <dbReference type="NCBI Taxonomy" id="2949571"/>
    <lineage>
        <taxon>Bacteria</taxon>
        <taxon>Bacillati</taxon>
        <taxon>Cyanobacteriota</taxon>
        <taxon>Cyanophyceae</taxon>
        <taxon>Oscillatoriophycideae</taxon>
        <taxon>Aerosakkonematales</taxon>
        <taxon>Aerosakkonemataceae</taxon>
        <taxon>Aerosakkonema</taxon>
    </lineage>
</organism>
<sequence>MLDPKKCADILYKHFAEVTPEQFLENLKKYCPEVFEDDIADSEISHSETNRSKDELDKKAATA</sequence>
<keyword evidence="3" id="KW-1185">Reference proteome</keyword>
<protein>
    <submittedName>
        <fullName evidence="2">Uncharacterized protein</fullName>
    </submittedName>
</protein>
<feature type="compositionally biased region" description="Basic and acidic residues" evidence="1">
    <location>
        <begin position="43"/>
        <end position="63"/>
    </location>
</feature>
<accession>A0A926VL06</accession>
<dbReference type="Proteomes" id="UP000641646">
    <property type="component" value="Unassembled WGS sequence"/>
</dbReference>
<reference evidence="2" key="1">
    <citation type="journal article" date="2015" name="ISME J.">
        <title>Draft Genome Sequence of Streptomyces incarnatus NRRL8089, which Produces the Nucleoside Antibiotic Sinefungin.</title>
        <authorList>
            <person name="Oshima K."/>
            <person name="Hattori M."/>
            <person name="Shimizu H."/>
            <person name="Fukuda K."/>
            <person name="Nemoto M."/>
            <person name="Inagaki K."/>
            <person name="Tamura T."/>
        </authorList>
    </citation>
    <scope>NUCLEOTIDE SEQUENCE</scope>
    <source>
        <strain evidence="2">FACHB-1375</strain>
    </source>
</reference>
<dbReference type="RefSeq" id="WP_190471633.1">
    <property type="nucleotide sequence ID" value="NZ_JACJPW010000092.1"/>
</dbReference>
<gene>
    <name evidence="2" type="ORF">H6G03_27170</name>
</gene>
<dbReference type="AlphaFoldDB" id="A0A926VL06"/>
<proteinExistence type="predicted"/>
<comment type="caution">
    <text evidence="2">The sequence shown here is derived from an EMBL/GenBank/DDBJ whole genome shotgun (WGS) entry which is preliminary data.</text>
</comment>
<feature type="region of interest" description="Disordered" evidence="1">
    <location>
        <begin position="41"/>
        <end position="63"/>
    </location>
</feature>